<keyword evidence="3" id="KW-1185">Reference proteome</keyword>
<keyword evidence="1" id="KW-0472">Membrane</keyword>
<dbReference type="VEuPathDB" id="VectorBase:GBRI013478"/>
<keyword evidence="1" id="KW-0812">Transmembrane</keyword>
<reference evidence="3" key="1">
    <citation type="submission" date="2014-03" db="EMBL/GenBank/DDBJ databases">
        <authorList>
            <person name="Aksoy S."/>
            <person name="Warren W."/>
            <person name="Wilson R.K."/>
        </authorList>
    </citation>
    <scope>NUCLEOTIDE SEQUENCE [LARGE SCALE GENOMIC DNA]</scope>
    <source>
        <strain evidence="3">IAEA</strain>
    </source>
</reference>
<dbReference type="Proteomes" id="UP000091820">
    <property type="component" value="Unassembled WGS sequence"/>
</dbReference>
<dbReference type="AlphaFoldDB" id="A0A1A9WBL3"/>
<evidence type="ECO:0000313" key="3">
    <source>
        <dbReference type="Proteomes" id="UP000091820"/>
    </source>
</evidence>
<feature type="transmembrane region" description="Helical" evidence="1">
    <location>
        <begin position="63"/>
        <end position="82"/>
    </location>
</feature>
<organism evidence="2 3">
    <name type="scientific">Glossina brevipalpis</name>
    <dbReference type="NCBI Taxonomy" id="37001"/>
    <lineage>
        <taxon>Eukaryota</taxon>
        <taxon>Metazoa</taxon>
        <taxon>Ecdysozoa</taxon>
        <taxon>Arthropoda</taxon>
        <taxon>Hexapoda</taxon>
        <taxon>Insecta</taxon>
        <taxon>Pterygota</taxon>
        <taxon>Neoptera</taxon>
        <taxon>Endopterygota</taxon>
        <taxon>Diptera</taxon>
        <taxon>Brachycera</taxon>
        <taxon>Muscomorpha</taxon>
        <taxon>Hippoboscoidea</taxon>
        <taxon>Glossinidae</taxon>
        <taxon>Glossina</taxon>
    </lineage>
</organism>
<accession>A0A1A9WBL3</accession>
<dbReference type="EnsemblMetazoa" id="GBRI013478-RA">
    <property type="protein sequence ID" value="GBRI013478-PA"/>
    <property type="gene ID" value="GBRI013478"/>
</dbReference>
<evidence type="ECO:0000256" key="1">
    <source>
        <dbReference type="SAM" id="Phobius"/>
    </source>
</evidence>
<name>A0A1A9WBL3_9MUSC</name>
<proteinExistence type="predicted"/>
<protein>
    <submittedName>
        <fullName evidence="2">Uncharacterized protein</fullName>
    </submittedName>
</protein>
<sequence length="102" mass="12015">MITLALQVGVYIHILVDMEFESFRFDLEKSSITEKQTNCVYFNQRESTEFMSVQNSLRHVHRFNICFAVYLFVFTFQLLVIITANNNNNNDDDCDDDVDVEM</sequence>
<keyword evidence="1" id="KW-1133">Transmembrane helix</keyword>
<evidence type="ECO:0000313" key="2">
    <source>
        <dbReference type="EnsemblMetazoa" id="GBRI013478-PA"/>
    </source>
</evidence>
<reference evidence="2" key="2">
    <citation type="submission" date="2020-05" db="UniProtKB">
        <authorList>
            <consortium name="EnsemblMetazoa"/>
        </authorList>
    </citation>
    <scope>IDENTIFICATION</scope>
    <source>
        <strain evidence="2">IAEA</strain>
    </source>
</reference>